<organism evidence="2 3">
    <name type="scientific">Oidiodendron maius (strain Zn)</name>
    <dbReference type="NCBI Taxonomy" id="913774"/>
    <lineage>
        <taxon>Eukaryota</taxon>
        <taxon>Fungi</taxon>
        <taxon>Dikarya</taxon>
        <taxon>Ascomycota</taxon>
        <taxon>Pezizomycotina</taxon>
        <taxon>Leotiomycetes</taxon>
        <taxon>Leotiomycetes incertae sedis</taxon>
        <taxon>Myxotrichaceae</taxon>
        <taxon>Oidiodendron</taxon>
    </lineage>
</organism>
<dbReference type="AlphaFoldDB" id="A0A0C3CQW8"/>
<feature type="compositionally biased region" description="Polar residues" evidence="1">
    <location>
        <begin position="110"/>
        <end position="137"/>
    </location>
</feature>
<dbReference type="Proteomes" id="UP000054321">
    <property type="component" value="Unassembled WGS sequence"/>
</dbReference>
<dbReference type="HOGENOM" id="CLU_1960555_0_0_1"/>
<evidence type="ECO:0000313" key="2">
    <source>
        <dbReference type="EMBL" id="KIN01409.1"/>
    </source>
</evidence>
<dbReference type="OrthoDB" id="3565085at2759"/>
<proteinExistence type="predicted"/>
<feature type="region of interest" description="Disordered" evidence="1">
    <location>
        <begin position="25"/>
        <end position="148"/>
    </location>
</feature>
<keyword evidence="3" id="KW-1185">Reference proteome</keyword>
<gene>
    <name evidence="2" type="ORF">OIDMADRAFT_29079</name>
</gene>
<dbReference type="EMBL" id="KN832876">
    <property type="protein sequence ID" value="KIN01409.1"/>
    <property type="molecule type" value="Genomic_DNA"/>
</dbReference>
<reference evidence="2 3" key="1">
    <citation type="submission" date="2014-04" db="EMBL/GenBank/DDBJ databases">
        <authorList>
            <consortium name="DOE Joint Genome Institute"/>
            <person name="Kuo A."/>
            <person name="Martino E."/>
            <person name="Perotto S."/>
            <person name="Kohler A."/>
            <person name="Nagy L.G."/>
            <person name="Floudas D."/>
            <person name="Copeland A."/>
            <person name="Barry K.W."/>
            <person name="Cichocki N."/>
            <person name="Veneault-Fourrey C."/>
            <person name="LaButti K."/>
            <person name="Lindquist E.A."/>
            <person name="Lipzen A."/>
            <person name="Lundell T."/>
            <person name="Morin E."/>
            <person name="Murat C."/>
            <person name="Sun H."/>
            <person name="Tunlid A."/>
            <person name="Henrissat B."/>
            <person name="Grigoriev I.V."/>
            <person name="Hibbett D.S."/>
            <person name="Martin F."/>
            <person name="Nordberg H.P."/>
            <person name="Cantor M.N."/>
            <person name="Hua S.X."/>
        </authorList>
    </citation>
    <scope>NUCLEOTIDE SEQUENCE [LARGE SCALE GENOMIC DNA]</scope>
    <source>
        <strain evidence="2 3">Zn</strain>
    </source>
</reference>
<evidence type="ECO:0000256" key="1">
    <source>
        <dbReference type="SAM" id="MobiDB-lite"/>
    </source>
</evidence>
<reference evidence="3" key="2">
    <citation type="submission" date="2015-01" db="EMBL/GenBank/DDBJ databases">
        <title>Evolutionary Origins and Diversification of the Mycorrhizal Mutualists.</title>
        <authorList>
            <consortium name="DOE Joint Genome Institute"/>
            <consortium name="Mycorrhizal Genomics Consortium"/>
            <person name="Kohler A."/>
            <person name="Kuo A."/>
            <person name="Nagy L.G."/>
            <person name="Floudas D."/>
            <person name="Copeland A."/>
            <person name="Barry K.W."/>
            <person name="Cichocki N."/>
            <person name="Veneault-Fourrey C."/>
            <person name="LaButti K."/>
            <person name="Lindquist E.A."/>
            <person name="Lipzen A."/>
            <person name="Lundell T."/>
            <person name="Morin E."/>
            <person name="Murat C."/>
            <person name="Riley R."/>
            <person name="Ohm R."/>
            <person name="Sun H."/>
            <person name="Tunlid A."/>
            <person name="Henrissat B."/>
            <person name="Grigoriev I.V."/>
            <person name="Hibbett D.S."/>
            <person name="Martin F."/>
        </authorList>
    </citation>
    <scope>NUCLEOTIDE SEQUENCE [LARGE SCALE GENOMIC DNA]</scope>
    <source>
        <strain evidence="3">Zn</strain>
    </source>
</reference>
<accession>A0A0C3CQW8</accession>
<name>A0A0C3CQW8_OIDMZ</name>
<dbReference type="InParanoid" id="A0A0C3CQW8"/>
<sequence>MGLIKTAILTGGGIYAINKLSKAAEARHNNPPPSNYPPQNFNPNYPPQGYWGPPPQGQSPYGQHQRDPDGYYNNQPQGRWGPPPNGPQPDQKAYGDDKYPPAEGSYDSRALSNNPPAYYNQSQGYNNNPPQGQSYDQKGSAGSGSMSQ</sequence>
<feature type="compositionally biased region" description="Low complexity" evidence="1">
    <location>
        <begin position="37"/>
        <end position="51"/>
    </location>
</feature>
<evidence type="ECO:0000313" key="3">
    <source>
        <dbReference type="Proteomes" id="UP000054321"/>
    </source>
</evidence>
<protein>
    <submittedName>
        <fullName evidence="2">Uncharacterized protein</fullName>
    </submittedName>
</protein>